<dbReference type="PRINTS" id="PR00423">
    <property type="entry name" value="CELLDVISFTSZ"/>
</dbReference>
<dbReference type="GO" id="GO:0009507">
    <property type="term" value="C:chloroplast"/>
    <property type="evidence" value="ECO:0007669"/>
    <property type="project" value="TreeGrafter"/>
</dbReference>
<dbReference type="SMART" id="SM00864">
    <property type="entry name" value="Tubulin"/>
    <property type="match status" value="1"/>
</dbReference>
<proteinExistence type="inferred from homology"/>
<dbReference type="GO" id="GO:0003924">
    <property type="term" value="F:GTPase activity"/>
    <property type="evidence" value="ECO:0007669"/>
    <property type="project" value="InterPro"/>
</dbReference>
<keyword evidence="2" id="KW-0547">Nucleotide-binding</keyword>
<dbReference type="GO" id="GO:0007017">
    <property type="term" value="P:microtubule-based process"/>
    <property type="evidence" value="ECO:0007669"/>
    <property type="project" value="InterPro"/>
</dbReference>
<dbReference type="InterPro" id="IPR018316">
    <property type="entry name" value="Tubulin/FtsZ_2-layer-sand-dom"/>
</dbReference>
<dbReference type="Pfam" id="PF12327">
    <property type="entry name" value="FtsZ_C"/>
    <property type="match status" value="1"/>
</dbReference>
<dbReference type="SUPFAM" id="SSF52490">
    <property type="entry name" value="Tubulin nucleotide-binding domain-like"/>
    <property type="match status" value="1"/>
</dbReference>
<dbReference type="InterPro" id="IPR036525">
    <property type="entry name" value="Tubulin/FtsZ_GTPase_sf"/>
</dbReference>
<evidence type="ECO:0000259" key="5">
    <source>
        <dbReference type="SMART" id="SM00865"/>
    </source>
</evidence>
<dbReference type="InterPro" id="IPR020805">
    <property type="entry name" value="Cell_div_FtsZ_CS"/>
</dbReference>
<dbReference type="PaxDb" id="3827-XP_004500118.1"/>
<dbReference type="AlphaFoldDB" id="A0A1S2Y6A1"/>
<dbReference type="Gene3D" id="3.40.50.1440">
    <property type="entry name" value="Tubulin/FtsZ, GTPase domain"/>
    <property type="match status" value="1"/>
</dbReference>
<dbReference type="InterPro" id="IPR003008">
    <property type="entry name" value="Tubulin_FtsZ_GTPase"/>
</dbReference>
<dbReference type="Pfam" id="PF00091">
    <property type="entry name" value="Tubulin"/>
    <property type="match status" value="1"/>
</dbReference>
<dbReference type="PANTHER" id="PTHR30314">
    <property type="entry name" value="CELL DIVISION PROTEIN FTSZ-RELATED"/>
    <property type="match status" value="1"/>
</dbReference>
<dbReference type="GO" id="GO:0005525">
    <property type="term" value="F:GTP binding"/>
    <property type="evidence" value="ECO:0007669"/>
    <property type="project" value="UniProtKB-KW"/>
</dbReference>
<dbReference type="PROSITE" id="PS01135">
    <property type="entry name" value="FTSZ_2"/>
    <property type="match status" value="1"/>
</dbReference>
<dbReference type="GO" id="GO:0010020">
    <property type="term" value="P:chloroplast fission"/>
    <property type="evidence" value="ECO:0007669"/>
    <property type="project" value="TreeGrafter"/>
</dbReference>
<feature type="domain" description="Tubulin/FtsZ 2-layer sandwich" evidence="5">
    <location>
        <begin position="263"/>
        <end position="380"/>
    </location>
</feature>
<dbReference type="PANTHER" id="PTHR30314:SF12">
    <property type="entry name" value="CELL DIVISION PROTEIN FTSZ HOMOLOG 1, CHLOROPLASTIC"/>
    <property type="match status" value="1"/>
</dbReference>
<dbReference type="FunFam" id="3.40.50.1440:FF:000022">
    <property type="entry name" value="Cell division protein FtsZ 1, chloroplastic"/>
    <property type="match status" value="1"/>
</dbReference>
<reference evidence="7" key="2">
    <citation type="submission" date="2025-08" db="UniProtKB">
        <authorList>
            <consortium name="RefSeq"/>
        </authorList>
    </citation>
    <scope>IDENTIFICATION</scope>
    <source>
        <tissue evidence="7">Etiolated seedlings</tissue>
    </source>
</reference>
<feature type="domain" description="Tubulin/FtsZ GTPase" evidence="4">
    <location>
        <begin position="69"/>
        <end position="261"/>
    </location>
</feature>
<evidence type="ECO:0000256" key="2">
    <source>
        <dbReference type="ARBA" id="ARBA00022741"/>
    </source>
</evidence>
<evidence type="ECO:0000259" key="4">
    <source>
        <dbReference type="SMART" id="SM00864"/>
    </source>
</evidence>
<dbReference type="KEGG" id="cam:101502762"/>
<accession>A0A1S2Y6A1</accession>
<dbReference type="GO" id="GO:0051301">
    <property type="term" value="P:cell division"/>
    <property type="evidence" value="ECO:0007669"/>
    <property type="project" value="TreeGrafter"/>
</dbReference>
<dbReference type="RefSeq" id="XP_004500118.1">
    <property type="nucleotide sequence ID" value="XM_004500061.3"/>
</dbReference>
<name>A0A1S2Y6A1_CICAR</name>
<dbReference type="Gene3D" id="3.30.1330.20">
    <property type="entry name" value="Tubulin/FtsZ, C-terminal domain"/>
    <property type="match status" value="1"/>
</dbReference>
<dbReference type="InterPro" id="IPR017975">
    <property type="entry name" value="Tubulin_CS"/>
</dbReference>
<dbReference type="InterPro" id="IPR045061">
    <property type="entry name" value="FtsZ/CetZ"/>
</dbReference>
<dbReference type="Proteomes" id="UP000087171">
    <property type="component" value="Chromosome Ca5"/>
</dbReference>
<dbReference type="InterPro" id="IPR037103">
    <property type="entry name" value="Tubulin/FtsZ-like_C"/>
</dbReference>
<dbReference type="GO" id="GO:0032153">
    <property type="term" value="C:cell division site"/>
    <property type="evidence" value="ECO:0007669"/>
    <property type="project" value="TreeGrafter"/>
</dbReference>
<gene>
    <name evidence="7" type="primary">LOC101502762</name>
</gene>
<dbReference type="InterPro" id="IPR024757">
    <property type="entry name" value="FtsZ_C"/>
</dbReference>
<comment type="similarity">
    <text evidence="1">Belongs to the FtsZ family.</text>
</comment>
<dbReference type="FunFam" id="3.30.1330.20:FF:000012">
    <property type="entry name" value="Cell division protein FtsZ 1, chloroplastic"/>
    <property type="match status" value="1"/>
</dbReference>
<protein>
    <submittedName>
        <fullName evidence="7">Cell division protein FtsZ homolog 1, chloroplastic-like</fullName>
    </submittedName>
</protein>
<evidence type="ECO:0000313" key="7">
    <source>
        <dbReference type="RefSeq" id="XP_004500118.1"/>
    </source>
</evidence>
<dbReference type="SUPFAM" id="SSF55307">
    <property type="entry name" value="Tubulin C-terminal domain-like"/>
    <property type="match status" value="1"/>
</dbReference>
<dbReference type="HAMAP" id="MF_00909">
    <property type="entry name" value="FtsZ"/>
    <property type="match status" value="1"/>
</dbReference>
<reference evidence="6" key="1">
    <citation type="journal article" date="2013" name="Nat. Biotechnol.">
        <title>Draft genome sequence of chickpea (Cicer arietinum) provides a resource for trait improvement.</title>
        <authorList>
            <person name="Varshney R.K."/>
            <person name="Song C."/>
            <person name="Saxena R.K."/>
            <person name="Azam S."/>
            <person name="Yu S."/>
            <person name="Sharpe A.G."/>
            <person name="Cannon S."/>
            <person name="Baek J."/>
            <person name="Rosen B.D."/>
            <person name="Tar'an B."/>
            <person name="Millan T."/>
            <person name="Zhang X."/>
            <person name="Ramsay L.D."/>
            <person name="Iwata A."/>
            <person name="Wang Y."/>
            <person name="Nelson W."/>
            <person name="Farmer A.D."/>
            <person name="Gaur P.M."/>
            <person name="Soderlund C."/>
            <person name="Penmetsa R.V."/>
            <person name="Xu C."/>
            <person name="Bharti A.K."/>
            <person name="He W."/>
            <person name="Winter P."/>
            <person name="Zhao S."/>
            <person name="Hane J.K."/>
            <person name="Carrasquilla-Garcia N."/>
            <person name="Condie J.A."/>
            <person name="Upadhyaya H.D."/>
            <person name="Luo M.C."/>
            <person name="Thudi M."/>
            <person name="Gowda C.L."/>
            <person name="Singh N.P."/>
            <person name="Lichtenzveig J."/>
            <person name="Gali K.K."/>
            <person name="Rubio J."/>
            <person name="Nadarajan N."/>
            <person name="Dolezel J."/>
            <person name="Bansal K.C."/>
            <person name="Xu X."/>
            <person name="Edwards D."/>
            <person name="Zhang G."/>
            <person name="Kahl G."/>
            <person name="Gil J."/>
            <person name="Singh K.B."/>
            <person name="Datta S.K."/>
            <person name="Jackson S.A."/>
            <person name="Wang J."/>
            <person name="Cook D.R."/>
        </authorList>
    </citation>
    <scope>NUCLEOTIDE SEQUENCE [LARGE SCALE GENOMIC DNA]</scope>
    <source>
        <strain evidence="6">cv. CDC Frontier</strain>
    </source>
</reference>
<dbReference type="InterPro" id="IPR008280">
    <property type="entry name" value="Tub_FtsZ_C"/>
</dbReference>
<dbReference type="SMART" id="SM00865">
    <property type="entry name" value="Tubulin_C"/>
    <property type="match status" value="1"/>
</dbReference>
<sequence>MLSLKTPNKLLSSSSIPTPISHTALSSSSSFAVRNCISLNPILTTSNTESPRRRFRPVNCSFSSIDNAKIKVVGVGGGGNNAVNRMIGCGLQGVDFYAINTDAQALLHSSAENPIKIGELLTRGLGTGGNPLLGEQAAMESKETIANALHGSDLVFVTAGMGGGTGSGAAPVVAQISKEAGYLTVGVVTYPFSFEGRKRSLQALEAIEKLQKNVDTLIVIPNDRLLDIADEQTPLQDAFRLADDVLRQGVQGISDIITIPGLVNVDFADVKAVMKDSGTAMLGVGVSSSKNRAEEAAEQATLAPLIGSSIQSATGIVYNITGGKDITLQEVNRVSQVVTSLADPSANIIFGAVVDDRYNGEIHVTIIATGFSQSFQKMLLTDPRAAKLLDRLPGGQESNQKSPLLKTSNFSSTVASKASPRKLFF</sequence>
<dbReference type="PROSITE" id="PS00227">
    <property type="entry name" value="TUBULIN"/>
    <property type="match status" value="1"/>
</dbReference>
<evidence type="ECO:0000256" key="3">
    <source>
        <dbReference type="ARBA" id="ARBA00023134"/>
    </source>
</evidence>
<dbReference type="STRING" id="3827.A0A1S2Y6A1"/>
<dbReference type="PROSITE" id="PS01134">
    <property type="entry name" value="FTSZ_1"/>
    <property type="match status" value="1"/>
</dbReference>
<dbReference type="GO" id="GO:0005874">
    <property type="term" value="C:microtubule"/>
    <property type="evidence" value="ECO:0007669"/>
    <property type="project" value="InterPro"/>
</dbReference>
<evidence type="ECO:0000256" key="1">
    <source>
        <dbReference type="ARBA" id="ARBA00009690"/>
    </source>
</evidence>
<evidence type="ECO:0000313" key="6">
    <source>
        <dbReference type="Proteomes" id="UP000087171"/>
    </source>
</evidence>
<keyword evidence="3" id="KW-0342">GTP-binding</keyword>
<dbReference type="CDD" id="cd02201">
    <property type="entry name" value="FtsZ_type1"/>
    <property type="match status" value="1"/>
</dbReference>
<dbReference type="eggNOG" id="ENOG502QRFN">
    <property type="taxonomic scope" value="Eukaryota"/>
</dbReference>
<organism evidence="6 7">
    <name type="scientific">Cicer arietinum</name>
    <name type="common">Chickpea</name>
    <name type="synonym">Garbanzo</name>
    <dbReference type="NCBI Taxonomy" id="3827"/>
    <lineage>
        <taxon>Eukaryota</taxon>
        <taxon>Viridiplantae</taxon>
        <taxon>Streptophyta</taxon>
        <taxon>Embryophyta</taxon>
        <taxon>Tracheophyta</taxon>
        <taxon>Spermatophyta</taxon>
        <taxon>Magnoliopsida</taxon>
        <taxon>eudicotyledons</taxon>
        <taxon>Gunneridae</taxon>
        <taxon>Pentapetalae</taxon>
        <taxon>rosids</taxon>
        <taxon>fabids</taxon>
        <taxon>Fabales</taxon>
        <taxon>Fabaceae</taxon>
        <taxon>Papilionoideae</taxon>
        <taxon>50 kb inversion clade</taxon>
        <taxon>NPAAA clade</taxon>
        <taxon>Hologalegina</taxon>
        <taxon>IRL clade</taxon>
        <taxon>Cicereae</taxon>
        <taxon>Cicer</taxon>
    </lineage>
</organism>
<dbReference type="GeneID" id="101502762"/>
<dbReference type="NCBIfam" id="TIGR00065">
    <property type="entry name" value="ftsZ"/>
    <property type="match status" value="1"/>
</dbReference>
<dbReference type="OrthoDB" id="70257at2759"/>
<dbReference type="InterPro" id="IPR000158">
    <property type="entry name" value="Cell_div_FtsZ"/>
</dbReference>
<keyword evidence="6" id="KW-1185">Reference proteome</keyword>